<evidence type="ECO:0000313" key="14">
    <source>
        <dbReference type="Proteomes" id="UP000319897"/>
    </source>
</evidence>
<dbReference type="Proteomes" id="UP000319897">
    <property type="component" value="Unassembled WGS sequence"/>
</dbReference>
<dbReference type="EMBL" id="VFSU01000022">
    <property type="protein sequence ID" value="TPE61582.1"/>
    <property type="molecule type" value="Genomic_DNA"/>
</dbReference>
<feature type="binding site" evidence="12">
    <location>
        <position position="274"/>
    </location>
    <ligand>
        <name>[4Fe-4S] cluster</name>
        <dbReference type="ChEBI" id="CHEBI:49883"/>
    </ligand>
</feature>
<evidence type="ECO:0000256" key="1">
    <source>
        <dbReference type="ARBA" id="ARBA00003791"/>
    </source>
</evidence>
<evidence type="ECO:0000313" key="13">
    <source>
        <dbReference type="EMBL" id="TPE61582.1"/>
    </source>
</evidence>
<comment type="cofactor">
    <cofactor evidence="12">
        <name>[4Fe-4S] cluster</name>
        <dbReference type="ChEBI" id="CHEBI:49883"/>
    </cofactor>
    <text evidence="12">Binds 1 [4Fe-4S] cluster per subunit.</text>
</comment>
<dbReference type="RefSeq" id="WP_140927954.1">
    <property type="nucleotide sequence ID" value="NZ_VFSU01000022.1"/>
</dbReference>
<organism evidence="13 14">
    <name type="scientific">Sandaracinobacter neustonicus</name>
    <dbReference type="NCBI Taxonomy" id="1715348"/>
    <lineage>
        <taxon>Bacteria</taxon>
        <taxon>Pseudomonadati</taxon>
        <taxon>Pseudomonadota</taxon>
        <taxon>Alphaproteobacteria</taxon>
        <taxon>Sphingomonadales</taxon>
        <taxon>Sphingosinicellaceae</taxon>
        <taxon>Sandaracinobacter</taxon>
    </lineage>
</organism>
<feature type="binding site" evidence="12">
    <location>
        <begin position="120"/>
        <end position="122"/>
    </location>
    <ligand>
        <name>iminosuccinate</name>
        <dbReference type="ChEBI" id="CHEBI:77875"/>
    </ligand>
</feature>
<feature type="binding site" evidence="12">
    <location>
        <position position="49"/>
    </location>
    <ligand>
        <name>iminosuccinate</name>
        <dbReference type="ChEBI" id="CHEBI:77875"/>
    </ligand>
</feature>
<comment type="pathway">
    <text evidence="2 12">Cofactor biosynthesis; NAD(+) biosynthesis; quinolinate from iminoaspartate: step 1/1.</text>
</comment>
<evidence type="ECO:0000256" key="6">
    <source>
        <dbReference type="ARBA" id="ARBA00022679"/>
    </source>
</evidence>
<proteinExistence type="inferred from homology"/>
<feature type="binding site" evidence="12">
    <location>
        <position position="137"/>
    </location>
    <ligand>
        <name>iminosuccinate</name>
        <dbReference type="ChEBI" id="CHEBI:77875"/>
    </ligand>
</feature>
<evidence type="ECO:0000256" key="3">
    <source>
        <dbReference type="ARBA" id="ARBA00012669"/>
    </source>
</evidence>
<accession>A0A501XLM7</accession>
<dbReference type="Pfam" id="PF02445">
    <property type="entry name" value="NadA"/>
    <property type="match status" value="1"/>
</dbReference>
<dbReference type="HAMAP" id="MF_00568">
    <property type="entry name" value="NadA_type2"/>
    <property type="match status" value="1"/>
</dbReference>
<keyword evidence="14" id="KW-1185">Reference proteome</keyword>
<keyword evidence="12" id="KW-0963">Cytoplasm</keyword>
<comment type="catalytic activity">
    <reaction evidence="10">
        <text>iminosuccinate + dihydroxyacetone phosphate = quinolinate + phosphate + 2 H2O + H(+)</text>
        <dbReference type="Rhea" id="RHEA:25888"/>
        <dbReference type="ChEBI" id="CHEBI:15377"/>
        <dbReference type="ChEBI" id="CHEBI:15378"/>
        <dbReference type="ChEBI" id="CHEBI:29959"/>
        <dbReference type="ChEBI" id="CHEBI:43474"/>
        <dbReference type="ChEBI" id="CHEBI:57642"/>
        <dbReference type="ChEBI" id="CHEBI:77875"/>
        <dbReference type="EC" id="2.5.1.72"/>
    </reaction>
    <physiologicalReaction direction="left-to-right" evidence="10">
        <dbReference type="Rhea" id="RHEA:25889"/>
    </physiologicalReaction>
</comment>
<evidence type="ECO:0000256" key="5">
    <source>
        <dbReference type="ARBA" id="ARBA00022642"/>
    </source>
</evidence>
<comment type="function">
    <text evidence="1 12">Catalyzes the condensation of iminoaspartate with dihydroxyacetone phosphate to form quinolinate.</text>
</comment>
<dbReference type="GO" id="GO:0008987">
    <property type="term" value="F:quinolinate synthetase A activity"/>
    <property type="evidence" value="ECO:0007669"/>
    <property type="project" value="UniProtKB-UniRule"/>
</dbReference>
<protein>
    <recommendedName>
        <fullName evidence="11 12">Quinolinate synthase</fullName>
        <ecNumber evidence="3 12">2.5.1.72</ecNumber>
    </recommendedName>
</protein>
<comment type="similarity">
    <text evidence="12">Belongs to the quinolinate synthase family. Type 2 subfamily.</text>
</comment>
<keyword evidence="6 12" id="KW-0808">Transferase</keyword>
<comment type="caution">
    <text evidence="13">The sequence shown here is derived from an EMBL/GenBank/DDBJ whole genome shotgun (WGS) entry which is preliminary data.</text>
</comment>
<dbReference type="AlphaFoldDB" id="A0A501XLM7"/>
<dbReference type="OrthoDB" id="9801204at2"/>
<evidence type="ECO:0000256" key="10">
    <source>
        <dbReference type="ARBA" id="ARBA00050125"/>
    </source>
</evidence>
<dbReference type="InterPro" id="IPR036094">
    <property type="entry name" value="NadA_sf"/>
</dbReference>
<comment type="subcellular location">
    <subcellularLocation>
        <location evidence="12">Cytoplasm</location>
    </subcellularLocation>
</comment>
<evidence type="ECO:0000256" key="11">
    <source>
        <dbReference type="ARBA" id="ARBA00073059"/>
    </source>
</evidence>
<evidence type="ECO:0000256" key="4">
    <source>
        <dbReference type="ARBA" id="ARBA00022485"/>
    </source>
</evidence>
<feature type="binding site" evidence="12">
    <location>
        <begin position="206"/>
        <end position="208"/>
    </location>
    <ligand>
        <name>iminosuccinate</name>
        <dbReference type="ChEBI" id="CHEBI:77875"/>
    </ligand>
</feature>
<dbReference type="InterPro" id="IPR003473">
    <property type="entry name" value="NadA"/>
</dbReference>
<dbReference type="NCBIfam" id="TIGR00550">
    <property type="entry name" value="nadA"/>
    <property type="match status" value="1"/>
</dbReference>
<evidence type="ECO:0000256" key="12">
    <source>
        <dbReference type="HAMAP-Rule" id="MF_00568"/>
    </source>
</evidence>
<keyword evidence="4 12" id="KW-0004">4Fe-4S</keyword>
<evidence type="ECO:0000256" key="7">
    <source>
        <dbReference type="ARBA" id="ARBA00022723"/>
    </source>
</evidence>
<keyword evidence="5 12" id="KW-0662">Pyridine nucleotide biosynthesis</keyword>
<feature type="binding site" evidence="12">
    <location>
        <position position="223"/>
    </location>
    <ligand>
        <name>iminosuccinate</name>
        <dbReference type="ChEBI" id="CHEBI:77875"/>
    </ligand>
</feature>
<dbReference type="GO" id="GO:0051539">
    <property type="term" value="F:4 iron, 4 sulfur cluster binding"/>
    <property type="evidence" value="ECO:0007669"/>
    <property type="project" value="UniProtKB-KW"/>
</dbReference>
<dbReference type="EC" id="2.5.1.72" evidence="3 12"/>
<dbReference type="PANTHER" id="PTHR30573:SF0">
    <property type="entry name" value="QUINOLINATE SYNTHASE, CHLOROPLASTIC"/>
    <property type="match status" value="1"/>
</dbReference>
<feature type="binding site" evidence="12">
    <location>
        <position position="32"/>
    </location>
    <ligand>
        <name>iminosuccinate</name>
        <dbReference type="ChEBI" id="CHEBI:77875"/>
    </ligand>
</feature>
<keyword evidence="7 12" id="KW-0479">Metal-binding</keyword>
<name>A0A501XLM7_9SPHN</name>
<keyword evidence="8 12" id="KW-0408">Iron</keyword>
<feature type="binding site" evidence="12">
    <location>
        <position position="94"/>
    </location>
    <ligand>
        <name>[4Fe-4S] cluster</name>
        <dbReference type="ChEBI" id="CHEBI:49883"/>
    </ligand>
</feature>
<dbReference type="GO" id="GO:0034628">
    <property type="term" value="P:'de novo' NAD+ biosynthetic process from L-aspartate"/>
    <property type="evidence" value="ECO:0007669"/>
    <property type="project" value="TreeGrafter"/>
</dbReference>
<dbReference type="GO" id="GO:0046872">
    <property type="term" value="F:metal ion binding"/>
    <property type="evidence" value="ECO:0007669"/>
    <property type="project" value="UniProtKB-KW"/>
</dbReference>
<reference evidence="13 14" key="1">
    <citation type="submission" date="2019-06" db="EMBL/GenBank/DDBJ databases">
        <authorList>
            <person name="Lee I."/>
            <person name="Jang G.I."/>
            <person name="Hwang C.Y."/>
        </authorList>
    </citation>
    <scope>NUCLEOTIDE SEQUENCE [LARGE SCALE GENOMIC DNA]</scope>
    <source>
        <strain evidence="13 14">PAMC 28131</strain>
    </source>
</reference>
<keyword evidence="9 12" id="KW-0411">Iron-sulfur</keyword>
<dbReference type="Gene3D" id="3.40.50.10800">
    <property type="entry name" value="NadA-like"/>
    <property type="match status" value="3"/>
</dbReference>
<evidence type="ECO:0000256" key="2">
    <source>
        <dbReference type="ARBA" id="ARBA00005065"/>
    </source>
</evidence>
<dbReference type="UniPathway" id="UPA00253">
    <property type="reaction ID" value="UER00327"/>
</dbReference>
<evidence type="ECO:0000256" key="8">
    <source>
        <dbReference type="ARBA" id="ARBA00023004"/>
    </source>
</evidence>
<dbReference type="NCBIfam" id="NF006878">
    <property type="entry name" value="PRK09375.1-2"/>
    <property type="match status" value="1"/>
</dbReference>
<dbReference type="PANTHER" id="PTHR30573">
    <property type="entry name" value="QUINOLINATE SYNTHETASE A"/>
    <property type="match status" value="1"/>
</dbReference>
<dbReference type="InterPro" id="IPR023066">
    <property type="entry name" value="Quinolinate_synth_type2"/>
</dbReference>
<dbReference type="GO" id="GO:0005829">
    <property type="term" value="C:cytosol"/>
    <property type="evidence" value="ECO:0007669"/>
    <property type="project" value="TreeGrafter"/>
</dbReference>
<sequence>MDARLRETLRGLDLRAEIERLRKERNAVILAHYYQTPELQDMADFVGDSLELSRKAAETDADVIAFCGVRFMAEVAKILSPQKTVILPDMDAGCSLEDSCPPDEFGAFRAAHPDHLSLTYINCSAAVKAHSDIIVTSSSAEKIINSLPKEQKIIFAPDKHLGAWLNRKTGRDMLLWDGTCIVHEAFSETELLKLKMQYPDAPVAAHPECPAHILDHADMIGSTSAILKFALESPSDLIIVATEPHIIHQMEKKAPHKTFIGAPGADGKCSCNMCPYMALNTVEKLYLALRDLKPELDVPEALRVRALLPLNRMLAIASGAATDLTPAQTMPPVTGD</sequence>
<feature type="binding site" evidence="12">
    <location>
        <position position="180"/>
    </location>
    <ligand>
        <name>[4Fe-4S] cluster</name>
        <dbReference type="ChEBI" id="CHEBI:49883"/>
    </ligand>
</feature>
<evidence type="ECO:0000256" key="9">
    <source>
        <dbReference type="ARBA" id="ARBA00023014"/>
    </source>
</evidence>
<dbReference type="SUPFAM" id="SSF142754">
    <property type="entry name" value="NadA-like"/>
    <property type="match status" value="1"/>
</dbReference>
<dbReference type="FunFam" id="3.40.50.10800:FF:000001">
    <property type="entry name" value="Quinolinate synthase A"/>
    <property type="match status" value="1"/>
</dbReference>
<gene>
    <name evidence="12 13" type="primary">nadA</name>
    <name evidence="13" type="ORF">FJQ54_08335</name>
</gene>